<feature type="domain" description="Pyrroline-5-carboxylate reductase catalytic N-terminal" evidence="2">
    <location>
        <begin position="2"/>
        <end position="92"/>
    </location>
</feature>
<evidence type="ECO:0000256" key="1">
    <source>
        <dbReference type="ARBA" id="ARBA00023002"/>
    </source>
</evidence>
<evidence type="ECO:0000313" key="3">
    <source>
        <dbReference type="EMBL" id="SMX84762.1"/>
    </source>
</evidence>
<dbReference type="GO" id="GO:0016491">
    <property type="term" value="F:oxidoreductase activity"/>
    <property type="evidence" value="ECO:0007669"/>
    <property type="project" value="UniProtKB-KW"/>
</dbReference>
<dbReference type="PANTHER" id="PTHR14239">
    <property type="entry name" value="DUDULIN-RELATED"/>
    <property type="match status" value="1"/>
</dbReference>
<dbReference type="AlphaFoldDB" id="A0A2H1JC87"/>
<keyword evidence="1" id="KW-0560">Oxidoreductase</keyword>
<name>A0A2H1JC87_BREAU</name>
<dbReference type="InterPro" id="IPR028939">
    <property type="entry name" value="P5C_Rdtase_cat_N"/>
</dbReference>
<evidence type="ECO:0000313" key="4">
    <source>
        <dbReference type="Proteomes" id="UP000234327"/>
    </source>
</evidence>
<organism evidence="3 4">
    <name type="scientific">Brevibacterium aurantiacum</name>
    <dbReference type="NCBI Taxonomy" id="273384"/>
    <lineage>
        <taxon>Bacteria</taxon>
        <taxon>Bacillati</taxon>
        <taxon>Actinomycetota</taxon>
        <taxon>Actinomycetes</taxon>
        <taxon>Micrococcales</taxon>
        <taxon>Brevibacteriaceae</taxon>
        <taxon>Brevibacterium</taxon>
    </lineage>
</organism>
<dbReference type="InterPro" id="IPR051267">
    <property type="entry name" value="STEAP_metalloreductase"/>
</dbReference>
<dbReference type="Pfam" id="PF03807">
    <property type="entry name" value="F420_oxidored"/>
    <property type="match status" value="1"/>
</dbReference>
<gene>
    <name evidence="3" type="ORF">BAURA63_02108</name>
</gene>
<proteinExistence type="predicted"/>
<dbReference type="Proteomes" id="UP000234327">
    <property type="component" value="Unassembled WGS sequence"/>
</dbReference>
<dbReference type="SUPFAM" id="SSF51735">
    <property type="entry name" value="NAD(P)-binding Rossmann-fold domains"/>
    <property type="match status" value="1"/>
</dbReference>
<protein>
    <recommendedName>
        <fullName evidence="2">Pyrroline-5-carboxylate reductase catalytic N-terminal domain-containing protein</fullName>
    </recommendedName>
</protein>
<dbReference type="Gene3D" id="3.40.50.720">
    <property type="entry name" value="NAD(P)-binding Rossmann-like Domain"/>
    <property type="match status" value="1"/>
</dbReference>
<sequence length="269" mass="28121">MKIGIIGVGHIGETLTRKLSSAGHAVKVANSRGPETIGAEVLAGGAEAVTAGEAVRDVDVAILSIPLNRMPQIATTIAGAAPETIVIDTSNYYPVRDSKVEAIDAGQVESLWVTEQLGRPVVKAWNAIGSASLAEKGEPAGGADRIAIPVAADDPTHRQIGMDLVSDTGFDGFDAGRLADSWRQQPGAPAYCTDLTSEELPEALASAQAERLPKRRDIAVAAFAERAGDSTTNPDSSFGVRLSRVLFKETGLSGRQGSTRSRVMVTNCM</sequence>
<accession>A0A2H1JC87</accession>
<dbReference type="InterPro" id="IPR036291">
    <property type="entry name" value="NAD(P)-bd_dom_sf"/>
</dbReference>
<evidence type="ECO:0000259" key="2">
    <source>
        <dbReference type="Pfam" id="PF03807"/>
    </source>
</evidence>
<reference evidence="3 4" key="1">
    <citation type="submission" date="2017-03" db="EMBL/GenBank/DDBJ databases">
        <authorList>
            <person name="Afonso C.L."/>
            <person name="Miller P.J."/>
            <person name="Scott M.A."/>
            <person name="Spackman E."/>
            <person name="Goraichik I."/>
            <person name="Dimitrov K.M."/>
            <person name="Suarez D.L."/>
            <person name="Swayne D.E."/>
        </authorList>
    </citation>
    <scope>NUCLEOTIDE SEQUENCE [LARGE SCALE GENOMIC DNA]</scope>
    <source>
        <strain evidence="4">6(3)</strain>
    </source>
</reference>
<dbReference type="EMBL" id="FXYZ01000007">
    <property type="protein sequence ID" value="SMX84762.1"/>
    <property type="molecule type" value="Genomic_DNA"/>
</dbReference>